<feature type="transmembrane region" description="Helical" evidence="1">
    <location>
        <begin position="27"/>
        <end position="47"/>
    </location>
</feature>
<feature type="transmembrane region" description="Helical" evidence="1">
    <location>
        <begin position="95"/>
        <end position="116"/>
    </location>
</feature>
<reference evidence="2 3" key="1">
    <citation type="submission" date="2016-06" db="EMBL/GenBank/DDBJ databases">
        <authorList>
            <person name="Kjaerup R.B."/>
            <person name="Dalgaard T.S."/>
            <person name="Juul-Madsen H.R."/>
        </authorList>
    </citation>
    <scope>NUCLEOTIDE SEQUENCE [LARGE SCALE GENOMIC DNA]</scope>
    <source>
        <strain evidence="2 3">DSM 45577</strain>
    </source>
</reference>
<keyword evidence="1" id="KW-1133">Transmembrane helix</keyword>
<feature type="transmembrane region" description="Helical" evidence="1">
    <location>
        <begin position="68"/>
        <end position="89"/>
    </location>
</feature>
<sequence length="128" mass="13574">MAFLSSGVAVGVLLVLGLPILLGPQVRVSWLLVTVLPLGYLAGVAARRLGWQPAAFREGRASSLREDVLRALVAILPALAAALVVAALTEAASDRWWRSLLAVALLATAVPVGIALRRERTHPRPSRD</sequence>
<dbReference type="STRING" id="683228.GA0070617_2475"/>
<keyword evidence="1" id="KW-0472">Membrane</keyword>
<evidence type="ECO:0000256" key="1">
    <source>
        <dbReference type="SAM" id="Phobius"/>
    </source>
</evidence>
<dbReference type="EMBL" id="FMIA01000002">
    <property type="protein sequence ID" value="SCL53799.1"/>
    <property type="molecule type" value="Genomic_DNA"/>
</dbReference>
<dbReference type="AlphaFoldDB" id="A0A1C6UIS2"/>
<gene>
    <name evidence="2" type="ORF">GA0070617_2475</name>
</gene>
<evidence type="ECO:0000313" key="3">
    <source>
        <dbReference type="Proteomes" id="UP000198937"/>
    </source>
</evidence>
<keyword evidence="3" id="KW-1185">Reference proteome</keyword>
<dbReference type="Proteomes" id="UP000198937">
    <property type="component" value="Unassembled WGS sequence"/>
</dbReference>
<evidence type="ECO:0000313" key="2">
    <source>
        <dbReference type="EMBL" id="SCL53799.1"/>
    </source>
</evidence>
<accession>A0A1C6UIS2</accession>
<keyword evidence="1" id="KW-0812">Transmembrane</keyword>
<protein>
    <submittedName>
        <fullName evidence="2">Uncharacterized protein</fullName>
    </submittedName>
</protein>
<proteinExistence type="predicted"/>
<organism evidence="2 3">
    <name type="scientific">Micromonospora yangpuensis</name>
    <dbReference type="NCBI Taxonomy" id="683228"/>
    <lineage>
        <taxon>Bacteria</taxon>
        <taxon>Bacillati</taxon>
        <taxon>Actinomycetota</taxon>
        <taxon>Actinomycetes</taxon>
        <taxon>Micromonosporales</taxon>
        <taxon>Micromonosporaceae</taxon>
        <taxon>Micromonospora</taxon>
    </lineage>
</organism>
<name>A0A1C6UIS2_9ACTN</name>